<evidence type="ECO:0000259" key="1">
    <source>
        <dbReference type="Pfam" id="PF20041"/>
    </source>
</evidence>
<dbReference type="InterPro" id="IPR045619">
    <property type="entry name" value="DUF6443"/>
</dbReference>
<protein>
    <recommendedName>
        <fullName evidence="1">DUF6443 domain-containing protein</fullName>
    </recommendedName>
</protein>
<keyword evidence="3" id="KW-1185">Reference proteome</keyword>
<dbReference type="Proteomes" id="UP000570474">
    <property type="component" value="Unassembled WGS sequence"/>
</dbReference>
<dbReference type="RefSeq" id="WP_168873451.1">
    <property type="nucleotide sequence ID" value="NZ_JABAIA010000003.1"/>
</dbReference>
<proteinExistence type="predicted"/>
<feature type="domain" description="DUF6443" evidence="1">
    <location>
        <begin position="69"/>
        <end position="190"/>
    </location>
</feature>
<dbReference type="Pfam" id="PF20041">
    <property type="entry name" value="DUF6443"/>
    <property type="match status" value="1"/>
</dbReference>
<comment type="caution">
    <text evidence="2">The sequence shown here is derived from an EMBL/GenBank/DDBJ whole genome shotgun (WGS) entry which is preliminary data.</text>
</comment>
<accession>A0A847S763</accession>
<dbReference type="EMBL" id="JABAIA010000003">
    <property type="protein sequence ID" value="NLR67491.1"/>
    <property type="molecule type" value="Genomic_DNA"/>
</dbReference>
<sequence length="371" mass="41190">MRERTQRSFAQISAFLLFIAILSGSQLVSGQQPGGGGLPAATPENIPGAYTNPTVNYIRTWEPVKPLTDPTAVMAQTNPTADVRQITQYFDGLGRPLQTVAKDIGGKGGDMVTPVVYDAFGREQFKYLPYTGAATDGKFKTTAFGDQDQFYRNSGKYTGERIFYSKTEFEASPLNRVLKTYATGDSWATKPVTLQYLVNTVADSVRIWNIDAAGQLSVTVTTDEDGGQVAEYKDKSGRVVLKKVRAAGNTCTAHMGWLCTYYIYDDLNNLRFVIPPLGVEKIIGSWNTAAIADGLCFQYSYDGRKRMITKKGPGAGVVEMVYDVRDRLVFTRDANQRALNQWLVTFYDDLNRPVETALYNRDISREALQIM</sequence>
<name>A0A847S763_9BACT</name>
<gene>
    <name evidence="2" type="ORF">HGH92_24515</name>
</gene>
<evidence type="ECO:0000313" key="3">
    <source>
        <dbReference type="Proteomes" id="UP000570474"/>
    </source>
</evidence>
<evidence type="ECO:0000313" key="2">
    <source>
        <dbReference type="EMBL" id="NLR67491.1"/>
    </source>
</evidence>
<dbReference type="AlphaFoldDB" id="A0A847S763"/>
<organism evidence="2 3">
    <name type="scientific">Chitinophaga varians</name>
    <dbReference type="NCBI Taxonomy" id="2202339"/>
    <lineage>
        <taxon>Bacteria</taxon>
        <taxon>Pseudomonadati</taxon>
        <taxon>Bacteroidota</taxon>
        <taxon>Chitinophagia</taxon>
        <taxon>Chitinophagales</taxon>
        <taxon>Chitinophagaceae</taxon>
        <taxon>Chitinophaga</taxon>
    </lineage>
</organism>
<reference evidence="2 3" key="1">
    <citation type="submission" date="2020-04" db="EMBL/GenBank/DDBJ databases">
        <authorList>
            <person name="Yin C."/>
        </authorList>
    </citation>
    <scope>NUCLEOTIDE SEQUENCE [LARGE SCALE GENOMIC DNA]</scope>
    <source>
        <strain evidence="2 3">Ae27</strain>
    </source>
</reference>
<dbReference type="Gene3D" id="2.180.10.10">
    <property type="entry name" value="RHS repeat-associated core"/>
    <property type="match status" value="1"/>
</dbReference>